<protein>
    <submittedName>
        <fullName evidence="1">Uncharacterized protein</fullName>
    </submittedName>
</protein>
<keyword evidence="3" id="KW-1185">Reference proteome</keyword>
<comment type="caution">
    <text evidence="1">The sequence shown here is derived from an EMBL/GenBank/DDBJ whole genome shotgun (WGS) entry which is preliminary data.</text>
</comment>
<gene>
    <name evidence="1" type="ORF">C1SCF055_LOCUS11280</name>
</gene>
<dbReference type="EMBL" id="CAMXCT030000828">
    <property type="protein sequence ID" value="CAL4771000.1"/>
    <property type="molecule type" value="Genomic_DNA"/>
</dbReference>
<dbReference type="EMBL" id="CAMXCT010000828">
    <property type="protein sequence ID" value="CAI3983688.1"/>
    <property type="molecule type" value="Genomic_DNA"/>
</dbReference>
<dbReference type="Proteomes" id="UP001152797">
    <property type="component" value="Unassembled WGS sequence"/>
</dbReference>
<accession>A0A9P1FPJ9</accession>
<dbReference type="OrthoDB" id="442359at2759"/>
<sequence>MPMPDKKLREILRRLLILDAPRVAWLEVLLLAIVLLVHTEGLEWAEAVVGVWGCRSGDVYDAVEVFCGVASLSRCLQLGGYDTASLDIGLWNPWMQKRLCSKKRLGKKCKRNPLNLLCPAGFGLLLSAILNSKDGVVVAFGLVCSTFITISRGSTFRHYFLPEGDPHSLSVSQSNLLAARTFLAMLVVMAKQGVWVLEQPSTSLAFRLRGFQKLLRTCTVFRQSFWMRGFGSKTPKRTTLWSNSSGVRFFCTSKKARKGRGGATPKLADTYRDALGRKRFKGNANLRKSQEYPVGFGVRFAESMKHLKKERSSLKQPKWAPRLTRPVQSGAPNTVSTKCLLTT</sequence>
<reference evidence="1" key="1">
    <citation type="submission" date="2022-10" db="EMBL/GenBank/DDBJ databases">
        <authorList>
            <person name="Chen Y."/>
            <person name="Dougan E. K."/>
            <person name="Chan C."/>
            <person name="Rhodes N."/>
            <person name="Thang M."/>
        </authorList>
    </citation>
    <scope>NUCLEOTIDE SEQUENCE</scope>
</reference>
<proteinExistence type="predicted"/>
<evidence type="ECO:0000313" key="1">
    <source>
        <dbReference type="EMBL" id="CAI3983688.1"/>
    </source>
</evidence>
<reference evidence="2" key="2">
    <citation type="submission" date="2024-04" db="EMBL/GenBank/DDBJ databases">
        <authorList>
            <person name="Chen Y."/>
            <person name="Shah S."/>
            <person name="Dougan E. K."/>
            <person name="Thang M."/>
            <person name="Chan C."/>
        </authorList>
    </citation>
    <scope>NUCLEOTIDE SEQUENCE [LARGE SCALE GENOMIC DNA]</scope>
</reference>
<name>A0A9P1FPJ9_9DINO</name>
<dbReference type="AlphaFoldDB" id="A0A9P1FPJ9"/>
<organism evidence="1">
    <name type="scientific">Cladocopium goreaui</name>
    <dbReference type="NCBI Taxonomy" id="2562237"/>
    <lineage>
        <taxon>Eukaryota</taxon>
        <taxon>Sar</taxon>
        <taxon>Alveolata</taxon>
        <taxon>Dinophyceae</taxon>
        <taxon>Suessiales</taxon>
        <taxon>Symbiodiniaceae</taxon>
        <taxon>Cladocopium</taxon>
    </lineage>
</organism>
<evidence type="ECO:0000313" key="2">
    <source>
        <dbReference type="EMBL" id="CAL1137063.1"/>
    </source>
</evidence>
<evidence type="ECO:0000313" key="3">
    <source>
        <dbReference type="Proteomes" id="UP001152797"/>
    </source>
</evidence>
<dbReference type="EMBL" id="CAMXCT020000828">
    <property type="protein sequence ID" value="CAL1137063.1"/>
    <property type="molecule type" value="Genomic_DNA"/>
</dbReference>